<organism evidence="2 3">
    <name type="scientific">Vogesella indigofera</name>
    <name type="common">Pseudomonas indigofera</name>
    <dbReference type="NCBI Taxonomy" id="45465"/>
    <lineage>
        <taxon>Bacteria</taxon>
        <taxon>Pseudomonadati</taxon>
        <taxon>Pseudomonadota</taxon>
        <taxon>Betaproteobacteria</taxon>
        <taxon>Neisseriales</taxon>
        <taxon>Chromobacteriaceae</taxon>
        <taxon>Vogesella</taxon>
    </lineage>
</organism>
<name>A0ABT5I777_VOGIN</name>
<dbReference type="RefSeq" id="WP_272803771.1">
    <property type="nucleotide sequence ID" value="NZ_JAQQKY010000009.1"/>
</dbReference>
<evidence type="ECO:0000259" key="1">
    <source>
        <dbReference type="PROSITE" id="PS51464"/>
    </source>
</evidence>
<dbReference type="PANTHER" id="PTHR30390:SF7">
    <property type="entry name" value="PHOSPHOHEPTOSE ISOMERASE"/>
    <property type="match status" value="1"/>
</dbReference>
<dbReference type="InterPro" id="IPR001347">
    <property type="entry name" value="SIS_dom"/>
</dbReference>
<gene>
    <name evidence="2" type="ORF">PQU93_14405</name>
</gene>
<dbReference type="SUPFAM" id="SSF53697">
    <property type="entry name" value="SIS domain"/>
    <property type="match status" value="1"/>
</dbReference>
<dbReference type="EMBL" id="JAQQKY010000009">
    <property type="protein sequence ID" value="MDC7691964.1"/>
    <property type="molecule type" value="Genomic_DNA"/>
</dbReference>
<accession>A0ABT5I777</accession>
<dbReference type="InterPro" id="IPR050099">
    <property type="entry name" value="SIS_GmhA/DiaA_subfam"/>
</dbReference>
<dbReference type="PROSITE" id="PS51464">
    <property type="entry name" value="SIS"/>
    <property type="match status" value="1"/>
</dbReference>
<dbReference type="Proteomes" id="UP001221566">
    <property type="component" value="Unassembled WGS sequence"/>
</dbReference>
<comment type="caution">
    <text evidence="2">The sequence shown here is derived from an EMBL/GenBank/DDBJ whole genome shotgun (WGS) entry which is preliminary data.</text>
</comment>
<dbReference type="Gene3D" id="3.40.50.10490">
    <property type="entry name" value="Glucose-6-phosphate isomerase like protein, domain 1"/>
    <property type="match status" value="1"/>
</dbReference>
<proteinExistence type="predicted"/>
<dbReference type="Pfam" id="PF13580">
    <property type="entry name" value="SIS_2"/>
    <property type="match status" value="1"/>
</dbReference>
<dbReference type="PANTHER" id="PTHR30390">
    <property type="entry name" value="SEDOHEPTULOSE 7-PHOSPHATE ISOMERASE / DNAA INITIATOR-ASSOCIATING FACTOR FOR REPLICATION INITIATION"/>
    <property type="match status" value="1"/>
</dbReference>
<dbReference type="InterPro" id="IPR046348">
    <property type="entry name" value="SIS_dom_sf"/>
</dbReference>
<dbReference type="InterPro" id="IPR035461">
    <property type="entry name" value="GmhA/DiaA"/>
</dbReference>
<dbReference type="CDD" id="cd05006">
    <property type="entry name" value="SIS_GmhA"/>
    <property type="match status" value="1"/>
</dbReference>
<feature type="domain" description="SIS" evidence="1">
    <location>
        <begin position="41"/>
        <end position="187"/>
    </location>
</feature>
<reference evidence="2 3" key="1">
    <citation type="submission" date="2023-01" db="EMBL/GenBank/DDBJ databases">
        <title>Novel species of the genus Vogesella isolated from rivers.</title>
        <authorList>
            <person name="Lu H."/>
        </authorList>
    </citation>
    <scope>NUCLEOTIDE SEQUENCE [LARGE SCALE GENOMIC DNA]</scope>
    <source>
        <strain evidence="2 3">SH7W</strain>
    </source>
</reference>
<evidence type="ECO:0000313" key="2">
    <source>
        <dbReference type="EMBL" id="MDC7691964.1"/>
    </source>
</evidence>
<sequence length="187" mass="20189">MITTSFSAALQRFNQVLESTEASTREQPLPLQQGMEAALAMFRQVQQQGQDVYLAGNGGSAALVAHAQNDLVNKARLRAHVLHEPSVLTCMSNDYGYPHAYAHLLDRFLRAGDLLVAVSSSGRSANILEAVEAARRHGATVLTLSGFAAANPLRALGDINLWLPSDDFGEVEVGHQLLLHYLSDALV</sequence>
<keyword evidence="3" id="KW-1185">Reference proteome</keyword>
<protein>
    <submittedName>
        <fullName evidence="2">SIS domain-containing protein</fullName>
    </submittedName>
</protein>
<evidence type="ECO:0000313" key="3">
    <source>
        <dbReference type="Proteomes" id="UP001221566"/>
    </source>
</evidence>